<organism evidence="3 4">
    <name type="scientific">Xanthomonas graminis pv. poae</name>
    <dbReference type="NCBI Taxonomy" id="227946"/>
    <lineage>
        <taxon>Bacteria</taxon>
        <taxon>Pseudomonadati</taxon>
        <taxon>Pseudomonadota</taxon>
        <taxon>Gammaproteobacteria</taxon>
        <taxon>Lysobacterales</taxon>
        <taxon>Lysobacteraceae</taxon>
        <taxon>Xanthomonas</taxon>
        <taxon>Xanthomonas translucens group</taxon>
        <taxon>Xanthomonas graminis</taxon>
    </lineage>
</organism>
<dbReference type="GO" id="GO:0003677">
    <property type="term" value="F:DNA binding"/>
    <property type="evidence" value="ECO:0007669"/>
    <property type="project" value="InterPro"/>
</dbReference>
<dbReference type="AlphaFoldDB" id="A0A199NXA7"/>
<dbReference type="PANTHER" id="PTHR43236">
    <property type="entry name" value="ANTITOXIN HIGA1"/>
    <property type="match status" value="1"/>
</dbReference>
<comment type="caution">
    <text evidence="3">The sequence shown here is derived from an EMBL/GenBank/DDBJ whole genome shotgun (WGS) entry which is preliminary data.</text>
</comment>
<evidence type="ECO:0000313" key="3">
    <source>
        <dbReference type="EMBL" id="OAX53435.1"/>
    </source>
</evidence>
<dbReference type="Pfam" id="PF01381">
    <property type="entry name" value="HTH_3"/>
    <property type="match status" value="1"/>
</dbReference>
<evidence type="ECO:0000313" key="4">
    <source>
        <dbReference type="Proteomes" id="UP000093858"/>
    </source>
</evidence>
<dbReference type="Proteomes" id="UP000093858">
    <property type="component" value="Unassembled WGS sequence"/>
</dbReference>
<dbReference type="CDD" id="cd00093">
    <property type="entry name" value="HTH_XRE"/>
    <property type="match status" value="1"/>
</dbReference>
<accession>A0A199NXA7</accession>
<gene>
    <name evidence="3" type="ORF">A6R73_00795</name>
</gene>
<comment type="similarity">
    <text evidence="1">Belongs to the short-chain fatty acyl-CoA assimilation regulator (ScfR) family.</text>
</comment>
<sequence>MASRLKAKIKPEVLQWARESSGYTLASAAGALKINESVLGGWEAGEDAPSIPKLRQLAELYKRPLAVLYLPTPPMKFMPMRDFRRLPGTAMPTVPPPIVIEERRARQRRELAIELAEDLGNPVQEFTLAASLDEDPEIVGARVREQLGVTTEEQRKWRDAEGREALRRWRELIETKGALVFQSDKFSSEEASGFAIWEPIAPVIVIARKGTPPRRRTFSLLHEFAHLLVRASGLSDLEIDGDAGKPPEEQRIEVFCNAVAAATLIPRDDLLAQETVQVHPRDVTEWTDMELMEIAKSFGVSREAILRRLLTFRRTTLRFYQATRQRYIDEWIQFRERQKAAPKDKGIPRNMPQEALSSLGRPLVGMLLERYHQDRLSLSEVAGYLGLKVKHVGRIDQIMRGAR</sequence>
<dbReference type="Gene3D" id="1.10.10.2910">
    <property type="match status" value="1"/>
</dbReference>
<proteinExistence type="inferred from homology"/>
<reference evidence="3 4" key="1">
    <citation type="submission" date="2016-04" db="EMBL/GenBank/DDBJ databases">
        <title>Xanthomonas translucens phylogeny.</title>
        <authorList>
            <person name="Langlois P."/>
        </authorList>
    </citation>
    <scope>NUCLEOTIDE SEQUENCE [LARGE SCALE GENOMIC DNA]</scope>
    <source>
        <strain evidence="3 4">B99</strain>
    </source>
</reference>
<feature type="domain" description="HTH cro/C1-type" evidence="2">
    <location>
        <begin position="17"/>
        <end position="68"/>
    </location>
</feature>
<dbReference type="InterPro" id="IPR010982">
    <property type="entry name" value="Lambda_DNA-bd_dom_sf"/>
</dbReference>
<dbReference type="SMART" id="SM00530">
    <property type="entry name" value="HTH_XRE"/>
    <property type="match status" value="1"/>
</dbReference>
<dbReference type="InterPro" id="IPR010359">
    <property type="entry name" value="IrrE_HExxH"/>
</dbReference>
<dbReference type="RefSeq" id="WP_064542422.1">
    <property type="nucleotide sequence ID" value="NZ_LWSU01000275.1"/>
</dbReference>
<dbReference type="InterPro" id="IPR001387">
    <property type="entry name" value="Cro/C1-type_HTH"/>
</dbReference>
<protein>
    <recommendedName>
        <fullName evidence="2">HTH cro/C1-type domain-containing protein</fullName>
    </recommendedName>
</protein>
<evidence type="ECO:0000259" key="2">
    <source>
        <dbReference type="PROSITE" id="PS50943"/>
    </source>
</evidence>
<dbReference type="PANTHER" id="PTHR43236:SF2">
    <property type="entry name" value="BLL0069 PROTEIN"/>
    <property type="match status" value="1"/>
</dbReference>
<dbReference type="Gene3D" id="1.10.260.40">
    <property type="entry name" value="lambda repressor-like DNA-binding domains"/>
    <property type="match status" value="1"/>
</dbReference>
<evidence type="ECO:0000256" key="1">
    <source>
        <dbReference type="ARBA" id="ARBA00007227"/>
    </source>
</evidence>
<dbReference type="PROSITE" id="PS50943">
    <property type="entry name" value="HTH_CROC1"/>
    <property type="match status" value="1"/>
</dbReference>
<dbReference type="EMBL" id="LWSU01000275">
    <property type="protein sequence ID" value="OAX53435.1"/>
    <property type="molecule type" value="Genomic_DNA"/>
</dbReference>
<dbReference type="InterPro" id="IPR052345">
    <property type="entry name" value="Rad_response_metalloprotease"/>
</dbReference>
<name>A0A199NXA7_9XANT</name>
<dbReference type="SUPFAM" id="SSF47413">
    <property type="entry name" value="lambda repressor-like DNA-binding domains"/>
    <property type="match status" value="1"/>
</dbReference>
<dbReference type="Pfam" id="PF06114">
    <property type="entry name" value="Peptidase_M78"/>
    <property type="match status" value="1"/>
</dbReference>